<reference evidence="1" key="1">
    <citation type="journal article" date="2011" name="J. Am. Chem. Soc.">
        <title>Biosynthesis of the allylmalonyl-CoA extender unit for the FK506 polyketide synthase proceeds through a dedicated polyketide synthase and facilitates the mutasynthesis of analogues.</title>
        <authorList>
            <person name="Mo S."/>
            <person name="Kim D.H."/>
            <person name="Lee J.H."/>
            <person name="Park J.W."/>
            <person name="Basnet D.B."/>
            <person name="Ban Y.H."/>
            <person name="Yoo Y.J."/>
            <person name="Chen S.W."/>
            <person name="Park S.R."/>
            <person name="Choi E.A."/>
            <person name="Kim E."/>
            <person name="Jin Y.Y."/>
            <person name="Lee S.K."/>
            <person name="Park J.Y."/>
            <person name="Liu Y."/>
            <person name="Lee M.O."/>
            <person name="Lee K.S."/>
            <person name="Kim S.J."/>
            <person name="Kim D."/>
            <person name="Park B.C."/>
            <person name="Lee S.G."/>
            <person name="Kwon H.J."/>
            <person name="Suh J.W."/>
            <person name="Moore B.S."/>
            <person name="Lim S.K."/>
            <person name="Yoon Y.J."/>
        </authorList>
    </citation>
    <scope>NUCLEOTIDE SEQUENCE</scope>
    <source>
        <strain evidence="1">KCTC 11604BP</strain>
    </source>
</reference>
<proteinExistence type="predicted"/>
<dbReference type="AlphaFoldDB" id="E9KTG1"/>
<accession>E9KTG1</accession>
<evidence type="ECO:0000313" key="1">
    <source>
        <dbReference type="EMBL" id="ADU56338.1"/>
    </source>
</evidence>
<sequence length="72" mass="7714">MLEVFAGLSGVVVLLGTRLAYQWIRGRTEVELARVARETAAGLPPGSVLTDRRPGSELRVQIGPGFRGQSHG</sequence>
<dbReference type="EMBL" id="HM116537">
    <property type="protein sequence ID" value="ADU56338.1"/>
    <property type="molecule type" value="Genomic_DNA"/>
</dbReference>
<name>E9KTG1_9ACTN</name>
<organism evidence="1">
    <name type="scientific">Streptomyces sp. KCTC 11604BP</name>
    <dbReference type="NCBI Taxonomy" id="941587"/>
    <lineage>
        <taxon>Bacteria</taxon>
        <taxon>Bacillati</taxon>
        <taxon>Actinomycetota</taxon>
        <taxon>Actinomycetes</taxon>
        <taxon>Kitasatosporales</taxon>
        <taxon>Streptomycetaceae</taxon>
        <taxon>Streptomyces</taxon>
    </lineage>
</organism>
<evidence type="ECO:0008006" key="2">
    <source>
        <dbReference type="Google" id="ProtNLM"/>
    </source>
</evidence>
<protein>
    <recommendedName>
        <fullName evidence="2">Sensor histidine kinase</fullName>
    </recommendedName>
</protein>
<gene>
    <name evidence="1" type="ORF">Tcs_11604BP_007</name>
</gene>